<comment type="similarity">
    <text evidence="1">Belongs to the thioesterase family.</text>
</comment>
<dbReference type="Pfam" id="PF00975">
    <property type="entry name" value="Thioesterase"/>
    <property type="match status" value="1"/>
</dbReference>
<dbReference type="InterPro" id="IPR012223">
    <property type="entry name" value="TEII"/>
</dbReference>
<accession>A0A3N0UCZ9</accession>
<name>A0A3N0UCZ9_9GAMM</name>
<reference evidence="3 4" key="1">
    <citation type="submission" date="2018-10" db="EMBL/GenBank/DDBJ databases">
        <title>New species genome.</title>
        <authorList>
            <person name="Li Y."/>
        </authorList>
    </citation>
    <scope>NUCLEOTIDE SEQUENCE [LARGE SCALE GENOMIC DNA]</scope>
    <source>
        <strain evidence="3 4">L6_4B</strain>
    </source>
</reference>
<evidence type="ECO:0000313" key="3">
    <source>
        <dbReference type="EMBL" id="ROH78152.1"/>
    </source>
</evidence>
<evidence type="ECO:0000256" key="1">
    <source>
        <dbReference type="ARBA" id="ARBA00007169"/>
    </source>
</evidence>
<evidence type="ECO:0000313" key="4">
    <source>
        <dbReference type="Proteomes" id="UP000274511"/>
    </source>
</evidence>
<dbReference type="SUPFAM" id="SSF53474">
    <property type="entry name" value="alpha/beta-Hydrolases"/>
    <property type="match status" value="1"/>
</dbReference>
<dbReference type="PANTHER" id="PTHR11487">
    <property type="entry name" value="THIOESTERASE"/>
    <property type="match status" value="1"/>
</dbReference>
<dbReference type="GO" id="GO:0008610">
    <property type="term" value="P:lipid biosynthetic process"/>
    <property type="evidence" value="ECO:0007669"/>
    <property type="project" value="TreeGrafter"/>
</dbReference>
<dbReference type="Gene3D" id="3.40.50.1820">
    <property type="entry name" value="alpha/beta hydrolase"/>
    <property type="match status" value="1"/>
</dbReference>
<dbReference type="EMBL" id="RJUJ01000013">
    <property type="protein sequence ID" value="ROH78152.1"/>
    <property type="molecule type" value="Genomic_DNA"/>
</dbReference>
<comment type="caution">
    <text evidence="3">The sequence shown here is derived from an EMBL/GenBank/DDBJ whole genome shotgun (WGS) entry which is preliminary data.</text>
</comment>
<sequence>MNACQITRLAARERPRLQLFCLPFAGGNDGFYRGWRDYLPPDIDLNLISLTQKSTLLGRREQAGPRTLPEIAHRLANVMAPDLSLPWVLFGHSMGAVLALELVLQLARRQSLLPSLLAVSAHVAPQFHNPDPLYLLSDDEMCGLLREMGGTSQAMLASPGIRKMILQAVRQDLRLLTDWRPPAQQALPCPIAAFLGEKDNMAPLPAMQGWRSWTRAEFSCDIFPGGHFYFNHDPQPLIARLLARIPLSPT</sequence>
<protein>
    <submittedName>
        <fullName evidence="3">Thioesterase</fullName>
    </submittedName>
</protein>
<gene>
    <name evidence="3" type="ORF">EC392_13265</name>
</gene>
<organism evidence="3 4">
    <name type="scientific">Lonsdalea populi</name>
    <dbReference type="NCBI Taxonomy" id="1172565"/>
    <lineage>
        <taxon>Bacteria</taxon>
        <taxon>Pseudomonadati</taxon>
        <taxon>Pseudomonadota</taxon>
        <taxon>Gammaproteobacteria</taxon>
        <taxon>Enterobacterales</taxon>
        <taxon>Pectobacteriaceae</taxon>
        <taxon>Lonsdalea</taxon>
    </lineage>
</organism>
<dbReference type="Proteomes" id="UP000274511">
    <property type="component" value="Unassembled WGS sequence"/>
</dbReference>
<dbReference type="AlphaFoldDB" id="A0A3N0UCZ9"/>
<feature type="domain" description="Thioesterase" evidence="2">
    <location>
        <begin position="18"/>
        <end position="240"/>
    </location>
</feature>
<dbReference type="RefSeq" id="WP_085686139.1">
    <property type="nucleotide sequence ID" value="NZ_CP065534.1"/>
</dbReference>
<dbReference type="InterPro" id="IPR001031">
    <property type="entry name" value="Thioesterase"/>
</dbReference>
<dbReference type="STRING" id="1172565.AU508_13635"/>
<dbReference type="GeneID" id="61121665"/>
<dbReference type="InterPro" id="IPR029058">
    <property type="entry name" value="AB_hydrolase_fold"/>
</dbReference>
<dbReference type="PANTHER" id="PTHR11487:SF0">
    <property type="entry name" value="S-ACYL FATTY ACID SYNTHASE THIOESTERASE, MEDIUM CHAIN"/>
    <property type="match status" value="1"/>
</dbReference>
<proteinExistence type="inferred from homology"/>
<evidence type="ECO:0000259" key="2">
    <source>
        <dbReference type="Pfam" id="PF00975"/>
    </source>
</evidence>